<evidence type="ECO:0000313" key="2">
    <source>
        <dbReference type="Proteomes" id="UP000765509"/>
    </source>
</evidence>
<gene>
    <name evidence="1" type="ORF">O181_023380</name>
</gene>
<sequence>MENEIENWAKIVTTLPYIQDIQQALSWKHMVRPVLSDEAPLKLVFSLFIDWFSPRGNKQAVKQEFLGLIKLTCFNLPPSMQKKPAYTLVHGIIPRPNAPNVTNMSNILKPFVNELLWLKDGIEIKRYKHPLG</sequence>
<name>A0A9Q3CID3_9BASI</name>
<dbReference type="OrthoDB" id="3253623at2759"/>
<evidence type="ECO:0000313" key="1">
    <source>
        <dbReference type="EMBL" id="MBW0483665.1"/>
    </source>
</evidence>
<organism evidence="1 2">
    <name type="scientific">Austropuccinia psidii MF-1</name>
    <dbReference type="NCBI Taxonomy" id="1389203"/>
    <lineage>
        <taxon>Eukaryota</taxon>
        <taxon>Fungi</taxon>
        <taxon>Dikarya</taxon>
        <taxon>Basidiomycota</taxon>
        <taxon>Pucciniomycotina</taxon>
        <taxon>Pucciniomycetes</taxon>
        <taxon>Pucciniales</taxon>
        <taxon>Sphaerophragmiaceae</taxon>
        <taxon>Austropuccinia</taxon>
    </lineage>
</organism>
<proteinExistence type="predicted"/>
<accession>A0A9Q3CID3</accession>
<reference evidence="1" key="1">
    <citation type="submission" date="2021-03" db="EMBL/GenBank/DDBJ databases">
        <title>Draft genome sequence of rust myrtle Austropuccinia psidii MF-1, a brazilian biotype.</title>
        <authorList>
            <person name="Quecine M.C."/>
            <person name="Pachon D.M.R."/>
            <person name="Bonatelli M.L."/>
            <person name="Correr F.H."/>
            <person name="Franceschini L.M."/>
            <person name="Leite T.F."/>
            <person name="Margarido G.R.A."/>
            <person name="Almeida C.A."/>
            <person name="Ferrarezi J.A."/>
            <person name="Labate C.A."/>
        </authorList>
    </citation>
    <scope>NUCLEOTIDE SEQUENCE</scope>
    <source>
        <strain evidence="1">MF-1</strain>
    </source>
</reference>
<dbReference type="Proteomes" id="UP000765509">
    <property type="component" value="Unassembled WGS sequence"/>
</dbReference>
<comment type="caution">
    <text evidence="1">The sequence shown here is derived from an EMBL/GenBank/DDBJ whole genome shotgun (WGS) entry which is preliminary data.</text>
</comment>
<keyword evidence="2" id="KW-1185">Reference proteome</keyword>
<protein>
    <submittedName>
        <fullName evidence="1">Uncharacterized protein</fullName>
    </submittedName>
</protein>
<dbReference type="EMBL" id="AVOT02007333">
    <property type="protein sequence ID" value="MBW0483665.1"/>
    <property type="molecule type" value="Genomic_DNA"/>
</dbReference>
<dbReference type="AlphaFoldDB" id="A0A9Q3CID3"/>